<evidence type="ECO:0008006" key="3">
    <source>
        <dbReference type="Google" id="ProtNLM"/>
    </source>
</evidence>
<accession>A0A015J4W9</accession>
<evidence type="ECO:0000313" key="2">
    <source>
        <dbReference type="Proteomes" id="UP000022910"/>
    </source>
</evidence>
<name>A0A015J4W9_RHIIW</name>
<dbReference type="HOGENOM" id="CLU_028913_8_1_1"/>
<gene>
    <name evidence="1" type="ORF">RirG_168150</name>
</gene>
<keyword evidence="2" id="KW-1185">Reference proteome</keyword>
<dbReference type="Proteomes" id="UP000022910">
    <property type="component" value="Unassembled WGS sequence"/>
</dbReference>
<protein>
    <recommendedName>
        <fullName evidence="3">F-box domain-containing protein</fullName>
    </recommendedName>
</protein>
<dbReference type="AlphaFoldDB" id="A0A015J4W9"/>
<dbReference type="InterPro" id="IPR032675">
    <property type="entry name" value="LRR_dom_sf"/>
</dbReference>
<dbReference type="EMBL" id="JEMT01025046">
    <property type="protein sequence ID" value="EXX61765.1"/>
    <property type="molecule type" value="Genomic_DNA"/>
</dbReference>
<evidence type="ECO:0000313" key="1">
    <source>
        <dbReference type="EMBL" id="EXX61765.1"/>
    </source>
</evidence>
<dbReference type="Gene3D" id="3.80.10.10">
    <property type="entry name" value="Ribonuclease Inhibitor"/>
    <property type="match status" value="1"/>
</dbReference>
<organism evidence="1 2">
    <name type="scientific">Rhizophagus irregularis (strain DAOM 197198w)</name>
    <name type="common">Glomus intraradices</name>
    <dbReference type="NCBI Taxonomy" id="1432141"/>
    <lineage>
        <taxon>Eukaryota</taxon>
        <taxon>Fungi</taxon>
        <taxon>Fungi incertae sedis</taxon>
        <taxon>Mucoromycota</taxon>
        <taxon>Glomeromycotina</taxon>
        <taxon>Glomeromycetes</taxon>
        <taxon>Glomerales</taxon>
        <taxon>Glomeraceae</taxon>
        <taxon>Rhizophagus</taxon>
    </lineage>
</organism>
<reference evidence="1 2" key="1">
    <citation type="submission" date="2014-02" db="EMBL/GenBank/DDBJ databases">
        <title>Single nucleus genome sequencing reveals high similarity among nuclei of an endomycorrhizal fungus.</title>
        <authorList>
            <person name="Lin K."/>
            <person name="Geurts R."/>
            <person name="Zhang Z."/>
            <person name="Limpens E."/>
            <person name="Saunders D.G."/>
            <person name="Mu D."/>
            <person name="Pang E."/>
            <person name="Cao H."/>
            <person name="Cha H."/>
            <person name="Lin T."/>
            <person name="Zhou Q."/>
            <person name="Shang Y."/>
            <person name="Li Y."/>
            <person name="Ivanov S."/>
            <person name="Sharma T."/>
            <person name="Velzen R.V."/>
            <person name="Ruijter N.D."/>
            <person name="Aanen D.K."/>
            <person name="Win J."/>
            <person name="Kamoun S."/>
            <person name="Bisseling T."/>
            <person name="Huang S."/>
        </authorList>
    </citation>
    <scope>NUCLEOTIDE SEQUENCE [LARGE SCALE GENOMIC DNA]</scope>
    <source>
        <strain evidence="2">DAOM197198w</strain>
    </source>
</reference>
<sequence length="461" mass="53522">MLRLNIDCLILIFNDVRDKNSLHSCLLANREWCRVVVPILWNNFSWCNEDEDESIFFDMILSLLPSSSRQYLSNNRIKLPPSILSKPPFFNYISFCKFPEADAIKRITEMVLDFNNYDNKKKNLLEQEIYKLFVSQCNNVKELNWTNSQPLSLFPGASTCFSQLHSLFIDPNSVNSNALYQISKICRYLNTLIIYNCSQDLPELVSLIDSQRNLKNVKIYSDNDLRRNYKKLSEALARKSNTIKHLHLNLLTESPSLSLDNLTVLSISGWYTDDEIRGFQHYLSVLKFPDLQSLYVTGSIYTYDLATLIRKTNGNISRAFFNGINKEDIVILIHAIANNCRKIEILHMNLNPRHLILLLSNCKNLVEINLSHDYTDDDLSSGDDLLNILADYSPKSLTNITISSSTFSARVLDQFFESFRKKPLNYFHVKNTYYYLDKYEDIVRKFINEGIVKYSNICPYS</sequence>
<proteinExistence type="predicted"/>
<dbReference type="SUPFAM" id="SSF52047">
    <property type="entry name" value="RNI-like"/>
    <property type="match status" value="1"/>
</dbReference>
<dbReference type="OrthoDB" id="2327727at2759"/>
<comment type="caution">
    <text evidence="1">The sequence shown here is derived from an EMBL/GenBank/DDBJ whole genome shotgun (WGS) entry which is preliminary data.</text>
</comment>